<dbReference type="SMART" id="SM00248">
    <property type="entry name" value="ANK"/>
    <property type="match status" value="19"/>
</dbReference>
<keyword evidence="4" id="KW-0732">Signal</keyword>
<feature type="repeat" description="ANK" evidence="3">
    <location>
        <begin position="1688"/>
        <end position="1720"/>
    </location>
</feature>
<dbReference type="Gene3D" id="3.40.50.300">
    <property type="entry name" value="P-loop containing nucleotide triphosphate hydrolases"/>
    <property type="match status" value="1"/>
</dbReference>
<dbReference type="EMBL" id="JALNTZ010000008">
    <property type="protein sequence ID" value="KAJ3642991.1"/>
    <property type="molecule type" value="Genomic_DNA"/>
</dbReference>
<feature type="repeat" description="ANK" evidence="3">
    <location>
        <begin position="1787"/>
        <end position="1819"/>
    </location>
</feature>
<keyword evidence="7" id="KW-1185">Reference proteome</keyword>
<feature type="repeat" description="ANK" evidence="3">
    <location>
        <begin position="1358"/>
        <end position="1390"/>
    </location>
</feature>
<evidence type="ECO:0000256" key="1">
    <source>
        <dbReference type="ARBA" id="ARBA00022737"/>
    </source>
</evidence>
<feature type="domain" description="NACHT" evidence="5">
    <location>
        <begin position="677"/>
        <end position="826"/>
    </location>
</feature>
<keyword evidence="1" id="KW-0677">Repeat</keyword>
<feature type="chain" id="PRO_5041362884" description="NACHT domain-containing protein" evidence="4">
    <location>
        <begin position="24"/>
        <end position="1878"/>
    </location>
</feature>
<dbReference type="PRINTS" id="PR01415">
    <property type="entry name" value="ANKYRIN"/>
</dbReference>
<evidence type="ECO:0000256" key="2">
    <source>
        <dbReference type="ARBA" id="ARBA00023043"/>
    </source>
</evidence>
<comment type="caution">
    <text evidence="6">The sequence shown here is derived from an EMBL/GenBank/DDBJ whole genome shotgun (WGS) entry which is preliminary data.</text>
</comment>
<feature type="repeat" description="ANK" evidence="3">
    <location>
        <begin position="1655"/>
        <end position="1687"/>
    </location>
</feature>
<dbReference type="Pfam" id="PF00023">
    <property type="entry name" value="Ank"/>
    <property type="match status" value="2"/>
</dbReference>
<feature type="repeat" description="ANK" evidence="3">
    <location>
        <begin position="1259"/>
        <end position="1291"/>
    </location>
</feature>
<organism evidence="6 7">
    <name type="scientific">Zophobas morio</name>
    <dbReference type="NCBI Taxonomy" id="2755281"/>
    <lineage>
        <taxon>Eukaryota</taxon>
        <taxon>Metazoa</taxon>
        <taxon>Ecdysozoa</taxon>
        <taxon>Arthropoda</taxon>
        <taxon>Hexapoda</taxon>
        <taxon>Insecta</taxon>
        <taxon>Pterygota</taxon>
        <taxon>Neoptera</taxon>
        <taxon>Endopterygota</taxon>
        <taxon>Coleoptera</taxon>
        <taxon>Polyphaga</taxon>
        <taxon>Cucujiformia</taxon>
        <taxon>Tenebrionidae</taxon>
        <taxon>Zophobas</taxon>
    </lineage>
</organism>
<dbReference type="Pfam" id="PF13637">
    <property type="entry name" value="Ank_4"/>
    <property type="match status" value="1"/>
</dbReference>
<dbReference type="SUPFAM" id="SSF48403">
    <property type="entry name" value="Ankyrin repeat"/>
    <property type="match status" value="2"/>
</dbReference>
<evidence type="ECO:0000256" key="3">
    <source>
        <dbReference type="PROSITE-ProRule" id="PRU00023"/>
    </source>
</evidence>
<feature type="repeat" description="ANK" evidence="3">
    <location>
        <begin position="1622"/>
        <end position="1654"/>
    </location>
</feature>
<feature type="repeat" description="ANK" evidence="3">
    <location>
        <begin position="1226"/>
        <end position="1258"/>
    </location>
</feature>
<dbReference type="PANTHER" id="PTHR24173:SF74">
    <property type="entry name" value="ANKYRIN REPEAT DOMAIN-CONTAINING PROTEIN 16"/>
    <property type="match status" value="1"/>
</dbReference>
<keyword evidence="2 3" id="KW-0040">ANK repeat</keyword>
<dbReference type="SUPFAM" id="SSF52540">
    <property type="entry name" value="P-loop containing nucleoside triphosphate hydrolases"/>
    <property type="match status" value="1"/>
</dbReference>
<evidence type="ECO:0000259" key="5">
    <source>
        <dbReference type="Pfam" id="PF05729"/>
    </source>
</evidence>
<name>A0AA38HSU7_9CUCU</name>
<dbReference type="InterPro" id="IPR002110">
    <property type="entry name" value="Ankyrin_rpt"/>
</dbReference>
<evidence type="ECO:0000313" key="7">
    <source>
        <dbReference type="Proteomes" id="UP001168821"/>
    </source>
</evidence>
<feature type="repeat" description="ANK" evidence="3">
    <location>
        <begin position="1589"/>
        <end position="1621"/>
    </location>
</feature>
<feature type="repeat" description="ANK" evidence="3">
    <location>
        <begin position="1523"/>
        <end position="1555"/>
    </location>
</feature>
<evidence type="ECO:0000313" key="6">
    <source>
        <dbReference type="EMBL" id="KAJ3642991.1"/>
    </source>
</evidence>
<dbReference type="PROSITE" id="PS50297">
    <property type="entry name" value="ANK_REP_REGION"/>
    <property type="match status" value="18"/>
</dbReference>
<dbReference type="PANTHER" id="PTHR24173">
    <property type="entry name" value="ANKYRIN REPEAT CONTAINING"/>
    <property type="match status" value="1"/>
</dbReference>
<feature type="repeat" description="ANK" evidence="3">
    <location>
        <begin position="1556"/>
        <end position="1588"/>
    </location>
</feature>
<dbReference type="PROSITE" id="PS50088">
    <property type="entry name" value="ANK_REPEAT"/>
    <property type="match status" value="19"/>
</dbReference>
<proteinExistence type="predicted"/>
<evidence type="ECO:0000256" key="4">
    <source>
        <dbReference type="SAM" id="SignalP"/>
    </source>
</evidence>
<dbReference type="Pfam" id="PF05729">
    <property type="entry name" value="NACHT"/>
    <property type="match status" value="1"/>
</dbReference>
<dbReference type="Proteomes" id="UP001168821">
    <property type="component" value="Unassembled WGS sequence"/>
</dbReference>
<gene>
    <name evidence="6" type="ORF">Zmor_025733</name>
</gene>
<feature type="repeat" description="ANK" evidence="3">
    <location>
        <begin position="1457"/>
        <end position="1489"/>
    </location>
</feature>
<feature type="repeat" description="ANK" evidence="3">
    <location>
        <begin position="1424"/>
        <end position="1456"/>
    </location>
</feature>
<dbReference type="InterPro" id="IPR007111">
    <property type="entry name" value="NACHT_NTPase"/>
</dbReference>
<accession>A0AA38HSU7</accession>
<feature type="signal peptide" evidence="4">
    <location>
        <begin position="1"/>
        <end position="23"/>
    </location>
</feature>
<feature type="repeat" description="ANK" evidence="3">
    <location>
        <begin position="1754"/>
        <end position="1786"/>
    </location>
</feature>
<dbReference type="InterPro" id="IPR036770">
    <property type="entry name" value="Ankyrin_rpt-contain_sf"/>
</dbReference>
<reference evidence="6" key="1">
    <citation type="journal article" date="2023" name="G3 (Bethesda)">
        <title>Whole genome assemblies of Zophobas morio and Tenebrio molitor.</title>
        <authorList>
            <person name="Kaur S."/>
            <person name="Stinson S.A."/>
            <person name="diCenzo G.C."/>
        </authorList>
    </citation>
    <scope>NUCLEOTIDE SEQUENCE</scope>
    <source>
        <strain evidence="6">QUZm001</strain>
    </source>
</reference>
<dbReference type="Gene3D" id="1.25.40.20">
    <property type="entry name" value="Ankyrin repeat-containing domain"/>
    <property type="match status" value="7"/>
</dbReference>
<feature type="repeat" description="ANK" evidence="3">
    <location>
        <begin position="1292"/>
        <end position="1324"/>
    </location>
</feature>
<sequence length="1878" mass="214153">MARSFPPGRRLPLGWLLLDLGAATLEREIARRRYGDTRAQRFRVLRVFARERVFKNGKQTCRRPRTIFRKRTGTTDKGKEYENAVITKVILQLITDDTVKNFHLSSNDEQFGAFDDLVVKLESNKGIDVIAMQLKHSERKILSTEHLKSKKGDFSISKYFKCYQEIGSTTDEFILFTNRPFNCNDNVKFQLEEEEFYIQPIKVKGSLEVSEKANRVYQFHVVEDPSTTENLPKIQEYKAFFEKFYLYTDQENFDRMRNSTMNKFRATYTSNEDIFDKVFKMISEWNMQEGSKAKLTKKWMRTVIALQLLSSHIEPLSLGSVNERTKIFREVIAQFDITLFGEKSCETVKQMWGDSRKDKIDVTELTRVGRIYQLATSCIDGNNLNVMAFSQILWIMDKCPLIVHEFEGFETVMQLCPEKKFILVGADKKKEWMTNYSVFRNLSDLSQKRHMRERVMQSFTISIQKKKELDLLSAFGNDEPFLEIITTDNLVEMLNGPCNIGGEKETLPEPYIERYLSRNIISIAYLEKVQENTTLVLNCANNLDKVKDKLSKYKLIDIDNFLQKKNQNFENLTNNELHKFIFNRSKHKDTFNLDKSTFVNTIYVGNRNYTDSELQQICSENTEIKTIHYFKLLNDGNLEWIKSRGDVSDLERYKFSGKYFINEHALWSSRLDNNINLITGDPGMGKSELMKSFKNKAPREYWTVIIHPKEVNSFFNDIKFSETDLFETFIMKEKNRSFKTLDQSFFEMCVKKNRVIYVWDALDEILSENLDAVSKIIFHLSKKGCLQWITSRTHLRTFLEKKFSLLSLAINQFSEQEQQDYIRKRLAFSVSGDEIEITIEKIKSSFAVVEHVDILGIPLQIFMTTELFRQNKDKYLRLMENSFLLTDLYEYFIEEKFNSFYKDKMGFDVQNPHMESIIREKKRKALGHYENVAFKVVFPREILQRLNIDCEKHMEKVLQRYSSLGLVKDFQNSVPRFLHGSFAEYLVATYFSKHFDNIKNILVDVIFDAKYNNVRFFFDVLMAENSKVHIAVLYKNYELLQTFDDEILTRKDNGGRSDLHLISSWGQRHPQVKITGVPGQYIVHENNSFSKKAEKEAYFKTVMYLQSKNDVDENDVLLGATPLSYARKSESLGAELKLLQTINSALNRSCTCNEIINLLYYSSLLGYDEVCKLFTVQELSNFWHQVKFTTAETAKTPLLLASESGHLTIVKYLLKSGVEIDCVSKSGKTPLYAASLNGYGKIVESLVKAGAQINRDCKEGVTPLHVASFNGHEETVICLAKGGADINRPDNLGGTPLHAASFKGHAKTVQYLLNIGAKINCTDSEGWTPLHIASFNGHGKTLDCLVKKGAEIGLVCNKGETPLHVASQNGQEQVVVYLVKVGVQINRGNYDGATPLYVASQSGHENIVEVLVTAGAEINCPDNLGWIPLHAACEYGYEKIVKNLVENGTKINWSNLENVTPLHVASQNGHEEIVQYLVKVGAEINCLSKKGETPLHLATRNGHEKTVQYLVKAGSEIDRAYGDGWTSLHLASQYGYEKIISYLLEVGAEINRGNTEGATPLHVACHRGHEKAVTHLVKAGADVNCTEAMGWTPFHIAAKYGHDEIVKDLAKAGADINRFNKRGQTPLHSASRHGHQNIVKFLVKVGVDVNCSDNDGSTPLSAACQKGHEETVQFLVKSGAEINRFDNMGWVPLHTAVECGHEKIVECLVKAGAEINPVSNEGLTPLHAACRKGHEKIVEYLLKVGAKTNRGNDDGWTPLHMASAHGHDAIIECLIKAGAEINRNNRESMTPLDVAFWTGQETTVQYLVTHGGKINSAKQKRRTPFYDVSKRENRNQSASKRFNCSLFVSILANLYTVGRNDDLFTSNCQQEEQITQHI</sequence>
<feature type="repeat" description="ANK" evidence="3">
    <location>
        <begin position="1721"/>
        <end position="1753"/>
    </location>
</feature>
<dbReference type="Pfam" id="PF12796">
    <property type="entry name" value="Ank_2"/>
    <property type="match status" value="6"/>
</dbReference>
<feature type="repeat" description="ANK" evidence="3">
    <location>
        <begin position="1193"/>
        <end position="1225"/>
    </location>
</feature>
<dbReference type="InterPro" id="IPR027417">
    <property type="entry name" value="P-loop_NTPase"/>
</dbReference>
<feature type="repeat" description="ANK" evidence="3">
    <location>
        <begin position="1391"/>
        <end position="1423"/>
    </location>
</feature>
<feature type="repeat" description="ANK" evidence="3">
    <location>
        <begin position="1325"/>
        <end position="1357"/>
    </location>
</feature>
<feature type="repeat" description="ANK" evidence="3">
    <location>
        <begin position="1490"/>
        <end position="1522"/>
    </location>
</feature>
<protein>
    <recommendedName>
        <fullName evidence="5">NACHT domain-containing protein</fullName>
    </recommendedName>
</protein>